<dbReference type="InterPro" id="IPR051681">
    <property type="entry name" value="Ser/Thr_Kinases-Pseudokinases"/>
</dbReference>
<evidence type="ECO:0000313" key="4">
    <source>
        <dbReference type="Proteomes" id="UP001218188"/>
    </source>
</evidence>
<keyword evidence="3" id="KW-0418">Kinase</keyword>
<dbReference type="InterPro" id="IPR001245">
    <property type="entry name" value="Ser-Thr/Tyr_kinase_cat_dom"/>
</dbReference>
<dbReference type="GO" id="GO:0005524">
    <property type="term" value="F:ATP binding"/>
    <property type="evidence" value="ECO:0007669"/>
    <property type="project" value="InterPro"/>
</dbReference>
<dbReference type="InterPro" id="IPR011009">
    <property type="entry name" value="Kinase-like_dom_sf"/>
</dbReference>
<dbReference type="SUPFAM" id="SSF56112">
    <property type="entry name" value="Protein kinase-like (PK-like)"/>
    <property type="match status" value="1"/>
</dbReference>
<dbReference type="Gene3D" id="1.20.58.80">
    <property type="entry name" value="Phosphotransferase system, lactose/cellobiose-type IIA subunit"/>
    <property type="match status" value="1"/>
</dbReference>
<keyword evidence="3" id="KW-0808">Transferase</keyword>
<evidence type="ECO:0000259" key="2">
    <source>
        <dbReference type="PROSITE" id="PS50011"/>
    </source>
</evidence>
<feature type="compositionally biased region" description="Low complexity" evidence="1">
    <location>
        <begin position="152"/>
        <end position="163"/>
    </location>
</feature>
<feature type="region of interest" description="Disordered" evidence="1">
    <location>
        <begin position="220"/>
        <end position="243"/>
    </location>
</feature>
<sequence length="624" mass="68764">MPRLRPTRPATIPELLAVVQSYDASGLDLRELIDKAETEGEQGNILASRGVQGGSNEAITSVAGGSLEGAFVAYWRAANLIFDKIPAYPTYERQLTPAEKTSISARGHAILQELANIKPILAQRYVRYACGAADPAEVIVYPHSSPRRSRRSGQPEGSQSGRSAVPEEVLRDWRNAWAAFQRPTSSTSSLEEPMQSLAVGDEEAPPRQVRFDDAVEAIWEPPTSTANGTRASGSPSPSSNAHDQRAVGYINALLTMWDRRASILSEASSSLEHALHDTEALICTYLTHILDSREARRAVVLLQGQNAQYVLDAVQNVLDRGSLPEATYNARARKLMRKISEAHDQLPASLFITGVYDADEHATFGGGFGDVYRASYDGKRVALKRIRTFTSDSTRNHKRLQFCREALVWQGLRHPSIIPFLGIDRDTFPSSFCMVSPWMKHGTILKYLESRGRGDISRLTLEIAQGLEYLHSMSIVHGDLRGNNILISDDHHACLADFGLATTVRDGETTTVGALSSSADHAGSARWFAPELIAPEEFGCERFNRTRATDVYAFGCVCLELQTGAPPFAEVTTDVAAFFRVIAGERPERPDTISDGMWYLVTAAWAPDFRQRPDMTQIVWSLQD</sequence>
<feature type="compositionally biased region" description="Polar residues" evidence="1">
    <location>
        <begin position="222"/>
        <end position="241"/>
    </location>
</feature>
<feature type="region of interest" description="Disordered" evidence="1">
    <location>
        <begin position="141"/>
        <end position="166"/>
    </location>
</feature>
<comment type="caution">
    <text evidence="3">The sequence shown here is derived from an EMBL/GenBank/DDBJ whole genome shotgun (WGS) entry which is preliminary data.</text>
</comment>
<accession>A0AAD6XBH4</accession>
<feature type="domain" description="Protein kinase" evidence="2">
    <location>
        <begin position="357"/>
        <end position="624"/>
    </location>
</feature>
<dbReference type="EMBL" id="JARJCM010000013">
    <property type="protein sequence ID" value="KAJ7042305.1"/>
    <property type="molecule type" value="Genomic_DNA"/>
</dbReference>
<gene>
    <name evidence="3" type="ORF">C8F04DRAFT_1077375</name>
</gene>
<dbReference type="GO" id="GO:0004674">
    <property type="term" value="F:protein serine/threonine kinase activity"/>
    <property type="evidence" value="ECO:0007669"/>
    <property type="project" value="TreeGrafter"/>
</dbReference>
<keyword evidence="4" id="KW-1185">Reference proteome</keyword>
<dbReference type="InterPro" id="IPR000719">
    <property type="entry name" value="Prot_kinase_dom"/>
</dbReference>
<name>A0AAD6XBH4_9AGAR</name>
<protein>
    <submittedName>
        <fullName evidence="3">Kinase-like domain-containing protein</fullName>
    </submittedName>
</protein>
<dbReference type="Pfam" id="PF07714">
    <property type="entry name" value="PK_Tyr_Ser-Thr"/>
    <property type="match status" value="1"/>
</dbReference>
<proteinExistence type="predicted"/>
<organism evidence="3 4">
    <name type="scientific">Mycena alexandri</name>
    <dbReference type="NCBI Taxonomy" id="1745969"/>
    <lineage>
        <taxon>Eukaryota</taxon>
        <taxon>Fungi</taxon>
        <taxon>Dikarya</taxon>
        <taxon>Basidiomycota</taxon>
        <taxon>Agaricomycotina</taxon>
        <taxon>Agaricomycetes</taxon>
        <taxon>Agaricomycetidae</taxon>
        <taxon>Agaricales</taxon>
        <taxon>Marasmiineae</taxon>
        <taxon>Mycenaceae</taxon>
        <taxon>Mycena</taxon>
    </lineage>
</organism>
<dbReference type="Proteomes" id="UP001218188">
    <property type="component" value="Unassembled WGS sequence"/>
</dbReference>
<evidence type="ECO:0000256" key="1">
    <source>
        <dbReference type="SAM" id="MobiDB-lite"/>
    </source>
</evidence>
<dbReference type="InterPro" id="IPR008266">
    <property type="entry name" value="Tyr_kinase_AS"/>
</dbReference>
<evidence type="ECO:0000313" key="3">
    <source>
        <dbReference type="EMBL" id="KAJ7042305.1"/>
    </source>
</evidence>
<dbReference type="AlphaFoldDB" id="A0AAD6XBH4"/>
<reference evidence="3" key="1">
    <citation type="submission" date="2023-03" db="EMBL/GenBank/DDBJ databases">
        <title>Massive genome expansion in bonnet fungi (Mycena s.s.) driven by repeated elements and novel gene families across ecological guilds.</title>
        <authorList>
            <consortium name="Lawrence Berkeley National Laboratory"/>
            <person name="Harder C.B."/>
            <person name="Miyauchi S."/>
            <person name="Viragh M."/>
            <person name="Kuo A."/>
            <person name="Thoen E."/>
            <person name="Andreopoulos B."/>
            <person name="Lu D."/>
            <person name="Skrede I."/>
            <person name="Drula E."/>
            <person name="Henrissat B."/>
            <person name="Morin E."/>
            <person name="Kohler A."/>
            <person name="Barry K."/>
            <person name="LaButti K."/>
            <person name="Morin E."/>
            <person name="Salamov A."/>
            <person name="Lipzen A."/>
            <person name="Mereny Z."/>
            <person name="Hegedus B."/>
            <person name="Baldrian P."/>
            <person name="Stursova M."/>
            <person name="Weitz H."/>
            <person name="Taylor A."/>
            <person name="Grigoriev I.V."/>
            <person name="Nagy L.G."/>
            <person name="Martin F."/>
            <person name="Kauserud H."/>
        </authorList>
    </citation>
    <scope>NUCLEOTIDE SEQUENCE</scope>
    <source>
        <strain evidence="3">CBHHK200</strain>
    </source>
</reference>
<dbReference type="PROSITE" id="PS00109">
    <property type="entry name" value="PROTEIN_KINASE_TYR"/>
    <property type="match status" value="1"/>
</dbReference>
<feature type="region of interest" description="Disordered" evidence="1">
    <location>
        <begin position="182"/>
        <end position="206"/>
    </location>
</feature>
<dbReference type="PROSITE" id="PS50011">
    <property type="entry name" value="PROTEIN_KINASE_DOM"/>
    <property type="match status" value="1"/>
</dbReference>
<dbReference type="PANTHER" id="PTHR44329">
    <property type="entry name" value="SERINE/THREONINE-PROTEIN KINASE TNNI3K-RELATED"/>
    <property type="match status" value="1"/>
</dbReference>
<dbReference type="Gene3D" id="1.10.510.10">
    <property type="entry name" value="Transferase(Phosphotransferase) domain 1"/>
    <property type="match status" value="1"/>
</dbReference>